<comment type="subcellular location">
    <subcellularLocation>
        <location evidence="2">Chromosome</location>
        <location evidence="2">Centromere</location>
    </subcellularLocation>
    <subcellularLocation>
        <location evidence="1">Nucleus</location>
    </subcellularLocation>
</comment>
<evidence type="ECO:0000256" key="4">
    <source>
        <dbReference type="ARBA" id="ARBA00022454"/>
    </source>
</evidence>
<dbReference type="GO" id="GO:0051382">
    <property type="term" value="P:kinetochore assembly"/>
    <property type="evidence" value="ECO:0007669"/>
    <property type="project" value="InterPro"/>
</dbReference>
<keyword evidence="6" id="KW-0539">Nucleus</keyword>
<keyword evidence="5 8" id="KW-0175">Coiled coil</keyword>
<evidence type="ECO:0000256" key="5">
    <source>
        <dbReference type="ARBA" id="ARBA00023054"/>
    </source>
</evidence>
<evidence type="ECO:0000256" key="1">
    <source>
        <dbReference type="ARBA" id="ARBA00004123"/>
    </source>
</evidence>
<keyword evidence="7" id="KW-0137">Centromere</keyword>
<name>A0AAD5WSE8_9PEZI</name>
<dbReference type="InterPro" id="IPR020993">
    <property type="entry name" value="Centromere_CenpK"/>
</dbReference>
<evidence type="ECO:0000313" key="10">
    <source>
        <dbReference type="Proteomes" id="UP001201980"/>
    </source>
</evidence>
<evidence type="ECO:0000256" key="3">
    <source>
        <dbReference type="ARBA" id="ARBA00005795"/>
    </source>
</evidence>
<evidence type="ECO:0000313" key="9">
    <source>
        <dbReference type="EMBL" id="KAJ2900284.1"/>
    </source>
</evidence>
<reference evidence="9" key="1">
    <citation type="submission" date="2022-07" db="EMBL/GenBank/DDBJ databases">
        <title>Draft genome sequence of Zalerion maritima ATCC 34329, a (micro)plastics degrading marine fungus.</title>
        <authorList>
            <person name="Paco A."/>
            <person name="Goncalves M.F.M."/>
            <person name="Rocha-Santos T.A.P."/>
            <person name="Alves A."/>
        </authorList>
    </citation>
    <scope>NUCLEOTIDE SEQUENCE</scope>
    <source>
        <strain evidence="9">ATCC 34329</strain>
    </source>
</reference>
<evidence type="ECO:0000256" key="6">
    <source>
        <dbReference type="ARBA" id="ARBA00023242"/>
    </source>
</evidence>
<dbReference type="EMBL" id="JAKWBI020000175">
    <property type="protein sequence ID" value="KAJ2900284.1"/>
    <property type="molecule type" value="Genomic_DNA"/>
</dbReference>
<proteinExistence type="inferred from homology"/>
<comment type="caution">
    <text evidence="9">The sequence shown here is derived from an EMBL/GenBank/DDBJ whole genome shotgun (WGS) entry which is preliminary data.</text>
</comment>
<dbReference type="AlphaFoldDB" id="A0AAD5WSE8"/>
<dbReference type="Pfam" id="PF11802">
    <property type="entry name" value="CENP-K"/>
    <property type="match status" value="1"/>
</dbReference>
<dbReference type="Proteomes" id="UP001201980">
    <property type="component" value="Unassembled WGS sequence"/>
</dbReference>
<dbReference type="GO" id="GO:0000775">
    <property type="term" value="C:chromosome, centromeric region"/>
    <property type="evidence" value="ECO:0007669"/>
    <property type="project" value="UniProtKB-SubCell"/>
</dbReference>
<keyword evidence="10" id="KW-1185">Reference proteome</keyword>
<gene>
    <name evidence="9" type="ORF">MKZ38_002502</name>
</gene>
<evidence type="ECO:0000256" key="7">
    <source>
        <dbReference type="ARBA" id="ARBA00023328"/>
    </source>
</evidence>
<dbReference type="GO" id="GO:0005634">
    <property type="term" value="C:nucleus"/>
    <property type="evidence" value="ECO:0007669"/>
    <property type="project" value="UniProtKB-SubCell"/>
</dbReference>
<comment type="similarity">
    <text evidence="3">Belongs to the CENP-K/MCM22 family.</text>
</comment>
<feature type="coiled-coil region" evidence="8">
    <location>
        <begin position="99"/>
        <end position="184"/>
    </location>
</feature>
<sequence>MNIHTQSQSEAHAARMDHTIKDLRRMVKEHQDAFSSLHAASTQNGQLQQKTDRAGAAQARSLAVSKATFEHLSQSKPVLPLPESTLPALLALRKTHQTIEESKDVIASQETSIEEARKRLEQEKANLADQHALTQALEKRIQMLREELERKQRASGDGLVKEQLEGLKKKKEHYAKEIRQIMRILKKFVDEQLGGMLAAEDLGGPVVGDVMEIDTDNLVAGFSAQGRPKKTKASMDEDKRQRKIDHMWPVQEGTPEKAQMKERDEASAAGAEIRQLIEELLNRTFEADGVGTEAYVRISRESSAVRFLVRSKVAQFHPKDATRLRLVGFGRELDD</sequence>
<keyword evidence="4" id="KW-0158">Chromosome</keyword>
<dbReference type="GO" id="GO:0000070">
    <property type="term" value="P:mitotic sister chromatid segregation"/>
    <property type="evidence" value="ECO:0007669"/>
    <property type="project" value="TreeGrafter"/>
</dbReference>
<dbReference type="PANTHER" id="PTHR14401:SF6">
    <property type="entry name" value="CENTROMERE PROTEIN K"/>
    <property type="match status" value="1"/>
</dbReference>
<protein>
    <submittedName>
        <fullName evidence="9">Uncharacterized protein</fullName>
    </submittedName>
</protein>
<evidence type="ECO:0000256" key="8">
    <source>
        <dbReference type="SAM" id="Coils"/>
    </source>
</evidence>
<accession>A0AAD5WSE8</accession>
<evidence type="ECO:0000256" key="2">
    <source>
        <dbReference type="ARBA" id="ARBA00004584"/>
    </source>
</evidence>
<dbReference type="PANTHER" id="PTHR14401">
    <property type="entry name" value="CENTROMERE PROTEIN K"/>
    <property type="match status" value="1"/>
</dbReference>
<organism evidence="9 10">
    <name type="scientific">Zalerion maritima</name>
    <dbReference type="NCBI Taxonomy" id="339359"/>
    <lineage>
        <taxon>Eukaryota</taxon>
        <taxon>Fungi</taxon>
        <taxon>Dikarya</taxon>
        <taxon>Ascomycota</taxon>
        <taxon>Pezizomycotina</taxon>
        <taxon>Sordariomycetes</taxon>
        <taxon>Lulworthiomycetidae</taxon>
        <taxon>Lulworthiales</taxon>
        <taxon>Lulworthiaceae</taxon>
        <taxon>Zalerion</taxon>
    </lineage>
</organism>